<feature type="transmembrane region" description="Helical" evidence="6">
    <location>
        <begin position="226"/>
        <end position="244"/>
    </location>
</feature>
<evidence type="ECO:0000256" key="6">
    <source>
        <dbReference type="SAM" id="Phobius"/>
    </source>
</evidence>
<feature type="transmembrane region" description="Helical" evidence="6">
    <location>
        <begin position="198"/>
        <end position="217"/>
    </location>
</feature>
<feature type="compositionally biased region" description="Polar residues" evidence="5">
    <location>
        <begin position="102"/>
        <end position="111"/>
    </location>
</feature>
<dbReference type="SUPFAM" id="SSF103481">
    <property type="entry name" value="Multidrug resistance efflux transporter EmrE"/>
    <property type="match status" value="1"/>
</dbReference>
<dbReference type="GO" id="GO:0016020">
    <property type="term" value="C:membrane"/>
    <property type="evidence" value="ECO:0007669"/>
    <property type="project" value="UniProtKB-SubCell"/>
</dbReference>
<evidence type="ECO:0000256" key="4">
    <source>
        <dbReference type="ARBA" id="ARBA00023136"/>
    </source>
</evidence>
<dbReference type="Pfam" id="PF05653">
    <property type="entry name" value="Mg_trans_NIPA"/>
    <property type="match status" value="1"/>
</dbReference>
<feature type="transmembrane region" description="Helical" evidence="6">
    <location>
        <begin position="359"/>
        <end position="380"/>
    </location>
</feature>
<name>A0A166G0L0_9AGAM</name>
<evidence type="ECO:0000313" key="8">
    <source>
        <dbReference type="Proteomes" id="UP000076798"/>
    </source>
</evidence>
<dbReference type="InterPro" id="IPR037185">
    <property type="entry name" value="EmrE-like"/>
</dbReference>
<sequence>MSSSSKSFIGITVAICGNILISLALNCQKLAHRRLDDQNKNANAVATQGHENTQPTRDHETTPARDVLVLDTDPLLTRSTSLSYGTQSPTRPPSNGFPPDNSLHSPIQTNGHLVHLPPRTVPLKPASSDQSSPDESPSDDQATSHSGKDDDPDSPEHAQPLSEGAYLRSKLWWFGFALMNVGELGNFLSYAFAPASVVAPLGIFALIANCFFAPLLLHEKFRPRDGIAILLSIVGAVTVVLSARSSDPRLNPEQFLEALSQRTFVIYASVVCAVMLVLGFLSERNKGREWVMIDVGLCALFGGFTVLSTKALSTLISLEWIQIFKEWITYPVVIVLVGTGVGQIKYLNRALMKFDSKQVIPTQFVLFNLSAIVGSAILYGDFNRVTFHQFLTFLYGCGATFAGVFLLTRSSGSTEEEPESTDIERGRSSLAAIPEEDAANANAPARSVPVKILRARASTMTLGLAPGQYLLLAATPPSEREGGQTRPTSLGAVSLLGTHGLRPQSLDRSATQSSGGRSAISWTNNNH</sequence>
<keyword evidence="8" id="KW-1185">Reference proteome</keyword>
<feature type="compositionally biased region" description="Polar residues" evidence="5">
    <location>
        <begin position="506"/>
        <end position="527"/>
    </location>
</feature>
<feature type="transmembrane region" description="Helical" evidence="6">
    <location>
        <begin position="6"/>
        <end position="25"/>
    </location>
</feature>
<dbReference type="PANTHER" id="PTHR12570:SF65">
    <property type="entry name" value="MAGNESIUM TRANSPORTER NIPA9-RELATED"/>
    <property type="match status" value="1"/>
</dbReference>
<proteinExistence type="predicted"/>
<dbReference type="AlphaFoldDB" id="A0A166G0L0"/>
<dbReference type="OrthoDB" id="165382at2759"/>
<feature type="compositionally biased region" description="Low complexity" evidence="5">
    <location>
        <begin position="66"/>
        <end position="77"/>
    </location>
</feature>
<evidence type="ECO:0000256" key="1">
    <source>
        <dbReference type="ARBA" id="ARBA00004141"/>
    </source>
</evidence>
<feature type="compositionally biased region" description="Polar residues" evidence="5">
    <location>
        <begin position="78"/>
        <end position="89"/>
    </location>
</feature>
<evidence type="ECO:0000256" key="5">
    <source>
        <dbReference type="SAM" id="MobiDB-lite"/>
    </source>
</evidence>
<dbReference type="PANTHER" id="PTHR12570">
    <property type="match status" value="1"/>
</dbReference>
<feature type="transmembrane region" description="Helical" evidence="6">
    <location>
        <begin position="264"/>
        <end position="281"/>
    </location>
</feature>
<feature type="transmembrane region" description="Helical" evidence="6">
    <location>
        <begin position="386"/>
        <end position="407"/>
    </location>
</feature>
<accession>A0A166G0L0</accession>
<keyword evidence="3 6" id="KW-1133">Transmembrane helix</keyword>
<gene>
    <name evidence="7" type="ORF">SISSUDRAFT_982471</name>
</gene>
<dbReference type="GO" id="GO:0015095">
    <property type="term" value="F:magnesium ion transmembrane transporter activity"/>
    <property type="evidence" value="ECO:0007669"/>
    <property type="project" value="InterPro"/>
</dbReference>
<feature type="compositionally biased region" description="Low complexity" evidence="5">
    <location>
        <begin position="127"/>
        <end position="141"/>
    </location>
</feature>
<dbReference type="Proteomes" id="UP000076798">
    <property type="component" value="Unassembled WGS sequence"/>
</dbReference>
<feature type="compositionally biased region" description="Polar residues" evidence="5">
    <location>
        <begin position="46"/>
        <end position="55"/>
    </location>
</feature>
<organism evidence="7 8">
    <name type="scientific">Sistotremastrum suecicum HHB10207 ss-3</name>
    <dbReference type="NCBI Taxonomy" id="1314776"/>
    <lineage>
        <taxon>Eukaryota</taxon>
        <taxon>Fungi</taxon>
        <taxon>Dikarya</taxon>
        <taxon>Basidiomycota</taxon>
        <taxon>Agaricomycotina</taxon>
        <taxon>Agaricomycetes</taxon>
        <taxon>Sistotremastrales</taxon>
        <taxon>Sistotremastraceae</taxon>
        <taxon>Sistotremastrum</taxon>
    </lineage>
</organism>
<dbReference type="InterPro" id="IPR008521">
    <property type="entry name" value="Mg_trans_NIPA"/>
</dbReference>
<evidence type="ECO:0000313" key="7">
    <source>
        <dbReference type="EMBL" id="KZT41194.1"/>
    </source>
</evidence>
<reference evidence="7 8" key="1">
    <citation type="journal article" date="2016" name="Mol. Biol. Evol.">
        <title>Comparative Genomics of Early-Diverging Mushroom-Forming Fungi Provides Insights into the Origins of Lignocellulose Decay Capabilities.</title>
        <authorList>
            <person name="Nagy L.G."/>
            <person name="Riley R."/>
            <person name="Tritt A."/>
            <person name="Adam C."/>
            <person name="Daum C."/>
            <person name="Floudas D."/>
            <person name="Sun H."/>
            <person name="Yadav J.S."/>
            <person name="Pangilinan J."/>
            <person name="Larsson K.H."/>
            <person name="Matsuura K."/>
            <person name="Barry K."/>
            <person name="Labutti K."/>
            <person name="Kuo R."/>
            <person name="Ohm R.A."/>
            <person name="Bhattacharya S.S."/>
            <person name="Shirouzu T."/>
            <person name="Yoshinaga Y."/>
            <person name="Martin F.M."/>
            <person name="Grigoriev I.V."/>
            <person name="Hibbett D.S."/>
        </authorList>
    </citation>
    <scope>NUCLEOTIDE SEQUENCE [LARGE SCALE GENOMIC DNA]</scope>
    <source>
        <strain evidence="7 8">HHB10207 ss-3</strain>
    </source>
</reference>
<feature type="transmembrane region" description="Helical" evidence="6">
    <location>
        <begin position="327"/>
        <end position="347"/>
    </location>
</feature>
<feature type="transmembrane region" description="Helical" evidence="6">
    <location>
        <begin position="171"/>
        <end position="192"/>
    </location>
</feature>
<keyword evidence="2 6" id="KW-0812">Transmembrane</keyword>
<feature type="transmembrane region" description="Helical" evidence="6">
    <location>
        <begin position="290"/>
        <end position="307"/>
    </location>
</feature>
<protein>
    <submittedName>
        <fullName evidence="7">DUF803-domain-containing protein</fullName>
    </submittedName>
</protein>
<evidence type="ECO:0000256" key="2">
    <source>
        <dbReference type="ARBA" id="ARBA00022692"/>
    </source>
</evidence>
<feature type="region of interest" description="Disordered" evidence="5">
    <location>
        <begin position="46"/>
        <end position="160"/>
    </location>
</feature>
<dbReference type="EMBL" id="KV428024">
    <property type="protein sequence ID" value="KZT41194.1"/>
    <property type="molecule type" value="Genomic_DNA"/>
</dbReference>
<feature type="region of interest" description="Disordered" evidence="5">
    <location>
        <begin position="502"/>
        <end position="527"/>
    </location>
</feature>
<comment type="subcellular location">
    <subcellularLocation>
        <location evidence="1">Membrane</location>
        <topology evidence="1">Multi-pass membrane protein</topology>
    </subcellularLocation>
</comment>
<evidence type="ECO:0000256" key="3">
    <source>
        <dbReference type="ARBA" id="ARBA00022989"/>
    </source>
</evidence>
<keyword evidence="4 6" id="KW-0472">Membrane</keyword>